<accession>A0AAW8TKP5</accession>
<dbReference type="RefSeq" id="WP_115872175.1">
    <property type="nucleotide sequence ID" value="NZ_JARPYS010000011.1"/>
</dbReference>
<dbReference type="EMBL" id="JARPYT010000012">
    <property type="protein sequence ID" value="MDT2637662.1"/>
    <property type="molecule type" value="Genomic_DNA"/>
</dbReference>
<evidence type="ECO:0000313" key="1">
    <source>
        <dbReference type="EMBL" id="MDT2637662.1"/>
    </source>
</evidence>
<proteinExistence type="predicted"/>
<name>A0AAW8TKP5_9ENTE</name>
<comment type="caution">
    <text evidence="1">The sequence shown here is derived from an EMBL/GenBank/DDBJ whole genome shotgun (WGS) entry which is preliminary data.</text>
</comment>
<dbReference type="Proteomes" id="UP001245561">
    <property type="component" value="Unassembled WGS sequence"/>
</dbReference>
<dbReference type="AlphaFoldDB" id="A0AAW8TKP5"/>
<evidence type="ECO:0000313" key="2">
    <source>
        <dbReference type="Proteomes" id="UP001245561"/>
    </source>
</evidence>
<protein>
    <submittedName>
        <fullName evidence="1">Uncharacterized protein</fullName>
    </submittedName>
</protein>
<gene>
    <name evidence="1" type="ORF">P7D36_09175</name>
</gene>
<organism evidence="1 2">
    <name type="scientific">Enterococcus dongliensis</name>
    <dbReference type="NCBI Taxonomy" id="2559925"/>
    <lineage>
        <taxon>Bacteria</taxon>
        <taxon>Bacillati</taxon>
        <taxon>Bacillota</taxon>
        <taxon>Bacilli</taxon>
        <taxon>Lactobacillales</taxon>
        <taxon>Enterococcaceae</taxon>
        <taxon>Enterococcus</taxon>
    </lineage>
</organism>
<reference evidence="1" key="1">
    <citation type="submission" date="2023-03" db="EMBL/GenBank/DDBJ databases">
        <authorList>
            <person name="Shen W."/>
            <person name="Cai J."/>
        </authorList>
    </citation>
    <scope>NUCLEOTIDE SEQUENCE</scope>
    <source>
        <strain evidence="1">P55-2</strain>
    </source>
</reference>
<sequence>MKVYCVAMISGKFMIPAEGSKIYKSKAAAKKARDKLNEGRISISQYVVLEADNWHETEMA</sequence>